<evidence type="ECO:0000313" key="1">
    <source>
        <dbReference type="EMBL" id="OGM92734.1"/>
    </source>
</evidence>
<sequence length="195" mass="22551">MTDELGKFINRRVVSELEKKGVTEADISLVAEKGEVLVVDIFVDAFLKCLRQVKNAFRIMTGGTRTTNEVVAAGNYDWKDDMVNGENFPMRSMPEGPREIVFLEFDHDPSSEEVLAEAERQGLERPRYEDALFFGEQHPEEQRKGPIVFLHESWQFPHGNLLVLVLVCVGRRRNLFLDSFGDRWARRCRFAFVRK</sequence>
<reference evidence="1 2" key="1">
    <citation type="journal article" date="2016" name="Nat. Commun.">
        <title>Thousands of microbial genomes shed light on interconnected biogeochemical processes in an aquifer system.</title>
        <authorList>
            <person name="Anantharaman K."/>
            <person name="Brown C.T."/>
            <person name="Hug L.A."/>
            <person name="Sharon I."/>
            <person name="Castelle C.J."/>
            <person name="Probst A.J."/>
            <person name="Thomas B.C."/>
            <person name="Singh A."/>
            <person name="Wilkins M.J."/>
            <person name="Karaoz U."/>
            <person name="Brodie E.L."/>
            <person name="Williams K.H."/>
            <person name="Hubbard S.S."/>
            <person name="Banfield J.F."/>
        </authorList>
    </citation>
    <scope>NUCLEOTIDE SEQUENCE [LARGE SCALE GENOMIC DNA]</scope>
</reference>
<name>A0A1F8DVY0_9BACT</name>
<dbReference type="EMBL" id="MGIT01000003">
    <property type="protein sequence ID" value="OGM92734.1"/>
    <property type="molecule type" value="Genomic_DNA"/>
</dbReference>
<organism evidence="1 2">
    <name type="scientific">Candidatus Wolfebacteria bacterium RIFOXYB1_FULL_54_12</name>
    <dbReference type="NCBI Taxonomy" id="1802559"/>
    <lineage>
        <taxon>Bacteria</taxon>
        <taxon>Candidatus Wolfeibacteriota</taxon>
    </lineage>
</organism>
<gene>
    <name evidence="1" type="ORF">A2372_00880</name>
</gene>
<accession>A0A1F8DVY0</accession>
<dbReference type="AlphaFoldDB" id="A0A1F8DVY0"/>
<protein>
    <submittedName>
        <fullName evidence="1">Uncharacterized protein</fullName>
    </submittedName>
</protein>
<dbReference type="STRING" id="1802559.A2372_00880"/>
<comment type="caution">
    <text evidence="1">The sequence shown here is derived from an EMBL/GenBank/DDBJ whole genome shotgun (WGS) entry which is preliminary data.</text>
</comment>
<proteinExistence type="predicted"/>
<dbReference type="Proteomes" id="UP000176422">
    <property type="component" value="Unassembled WGS sequence"/>
</dbReference>
<evidence type="ECO:0000313" key="2">
    <source>
        <dbReference type="Proteomes" id="UP000176422"/>
    </source>
</evidence>